<feature type="transmembrane region" description="Helical" evidence="6">
    <location>
        <begin position="193"/>
        <end position="215"/>
    </location>
</feature>
<keyword evidence="5 6" id="KW-0472">Membrane</keyword>
<dbReference type="Gene3D" id="1.20.1250.20">
    <property type="entry name" value="MFS general substrate transporter like domains"/>
    <property type="match status" value="2"/>
</dbReference>
<dbReference type="RefSeq" id="WP_247975218.1">
    <property type="nucleotide sequence ID" value="NZ_CP095848.1"/>
</dbReference>
<evidence type="ECO:0000256" key="3">
    <source>
        <dbReference type="ARBA" id="ARBA00022692"/>
    </source>
</evidence>
<dbReference type="Proteomes" id="UP000829647">
    <property type="component" value="Chromosome"/>
</dbReference>
<feature type="transmembrane region" description="Helical" evidence="6">
    <location>
        <begin position="98"/>
        <end position="117"/>
    </location>
</feature>
<feature type="transmembrane region" description="Helical" evidence="6">
    <location>
        <begin position="294"/>
        <end position="316"/>
    </location>
</feature>
<feature type="transmembrane region" description="Helical" evidence="6">
    <location>
        <begin position="328"/>
        <end position="346"/>
    </location>
</feature>
<feature type="transmembrane region" description="Helical" evidence="6">
    <location>
        <begin position="428"/>
        <end position="447"/>
    </location>
</feature>
<feature type="transmembrane region" description="Helical" evidence="6">
    <location>
        <begin position="157"/>
        <end position="181"/>
    </location>
</feature>
<dbReference type="InterPro" id="IPR052983">
    <property type="entry name" value="MFS_Riboflavin_Transporter"/>
</dbReference>
<dbReference type="Pfam" id="PF07690">
    <property type="entry name" value="MFS_1"/>
    <property type="match status" value="1"/>
</dbReference>
<keyword evidence="9" id="KW-1185">Reference proteome</keyword>
<evidence type="ECO:0000256" key="5">
    <source>
        <dbReference type="ARBA" id="ARBA00023136"/>
    </source>
</evidence>
<evidence type="ECO:0000313" key="9">
    <source>
        <dbReference type="Proteomes" id="UP000829647"/>
    </source>
</evidence>
<comment type="subcellular location">
    <subcellularLocation>
        <location evidence="1">Membrane</location>
        <topology evidence="1">Multi-pass membrane protein</topology>
    </subcellularLocation>
</comment>
<dbReference type="PANTHER" id="PTHR43385">
    <property type="entry name" value="RIBOFLAVIN TRANSPORTER RIBJ"/>
    <property type="match status" value="1"/>
</dbReference>
<dbReference type="InterPro" id="IPR036259">
    <property type="entry name" value="MFS_trans_sf"/>
</dbReference>
<dbReference type="SUPFAM" id="SSF103473">
    <property type="entry name" value="MFS general substrate transporter"/>
    <property type="match status" value="1"/>
</dbReference>
<dbReference type="CDD" id="cd17353">
    <property type="entry name" value="MFS_OFA_like"/>
    <property type="match status" value="1"/>
</dbReference>
<dbReference type="PANTHER" id="PTHR43385:SF1">
    <property type="entry name" value="RIBOFLAVIN TRANSPORTER RIBJ"/>
    <property type="match status" value="1"/>
</dbReference>
<evidence type="ECO:0000313" key="8">
    <source>
        <dbReference type="EMBL" id="UPL48882.1"/>
    </source>
</evidence>
<feature type="transmembrane region" description="Helical" evidence="6">
    <location>
        <begin position="63"/>
        <end position="86"/>
    </location>
</feature>
<dbReference type="InterPro" id="IPR020846">
    <property type="entry name" value="MFS_dom"/>
</dbReference>
<evidence type="ECO:0000256" key="6">
    <source>
        <dbReference type="SAM" id="Phobius"/>
    </source>
</evidence>
<dbReference type="InterPro" id="IPR011701">
    <property type="entry name" value="MFS"/>
</dbReference>
<keyword evidence="2" id="KW-0813">Transport</keyword>
<evidence type="ECO:0000259" key="7">
    <source>
        <dbReference type="PROSITE" id="PS50850"/>
    </source>
</evidence>
<feature type="transmembrane region" description="Helical" evidence="6">
    <location>
        <begin position="352"/>
        <end position="377"/>
    </location>
</feature>
<evidence type="ECO:0000256" key="2">
    <source>
        <dbReference type="ARBA" id="ARBA00022448"/>
    </source>
</evidence>
<feature type="transmembrane region" description="Helical" evidence="6">
    <location>
        <begin position="123"/>
        <end position="145"/>
    </location>
</feature>
<feature type="transmembrane region" description="Helical" evidence="6">
    <location>
        <begin position="389"/>
        <end position="408"/>
    </location>
</feature>
<evidence type="ECO:0000256" key="4">
    <source>
        <dbReference type="ARBA" id="ARBA00022989"/>
    </source>
</evidence>
<sequence length="466" mass="49164">MANNSLLDRSRTVAGPGYNRWLVPPAALAIHLAIGQAYAFSVFKKPLGSLISGNPDAPAPTDWTPAQLGIIFSIAIVLLGLSAAVFGKWLERVGPRKAMLASALCFGGGFFIAALGVHLHSLWLVYFGYGFVGGIGLGIGYISPVSTLIKWFPDRRGVATGMAIMGFGGGAMIGSPLAVALMDRFKDSAPQGVAPTFIVMGLIYLLFMQFGVWTIRVPADDWKPAGYTPSTEHNALITSGNVTADNAIKTPQFWLLWVVLCMNVTAGIGVLESASPLIQEAFSDKNLGAGRGVTAAAAAGFVGLLSLFNLLGRFFWSSASDKLGRKTTYAIYFGLGILLYALVPTLGASASLALFVVVCCVILSMYGGGFATIPAYLSDLFGKMQVGAIHGRLLTAWSTAGVLGPLIVNYLHSSAKEQNLEGAAAYQSVFYTMAGVLVIGLIANFLVRPVAEKYFEKEAAPQKAVA</sequence>
<keyword evidence="3 6" id="KW-0812">Transmembrane</keyword>
<dbReference type="PROSITE" id="PS50850">
    <property type="entry name" value="MFS"/>
    <property type="match status" value="1"/>
</dbReference>
<keyword evidence="4 6" id="KW-1133">Transmembrane helix</keyword>
<feature type="domain" description="Major facilitator superfamily (MFS) profile" evidence="7">
    <location>
        <begin position="1"/>
        <end position="452"/>
    </location>
</feature>
<gene>
    <name evidence="8" type="ORF">MWH26_17050</name>
</gene>
<feature type="transmembrane region" description="Helical" evidence="6">
    <location>
        <begin position="253"/>
        <end position="274"/>
    </location>
</feature>
<dbReference type="EMBL" id="CP095848">
    <property type="protein sequence ID" value="UPL48882.1"/>
    <property type="molecule type" value="Genomic_DNA"/>
</dbReference>
<name>A0ABY4JA97_9BACT</name>
<feature type="transmembrane region" description="Helical" evidence="6">
    <location>
        <begin position="21"/>
        <end position="43"/>
    </location>
</feature>
<evidence type="ECO:0000256" key="1">
    <source>
        <dbReference type="ARBA" id="ARBA00004141"/>
    </source>
</evidence>
<accession>A0ABY4JA97</accession>
<reference evidence="8 9" key="1">
    <citation type="submission" date="2022-04" db="EMBL/GenBank/DDBJ databases">
        <title>Hymenobacter sp. isolated from the air.</title>
        <authorList>
            <person name="Won M."/>
            <person name="Lee C.-M."/>
            <person name="Woen H.-Y."/>
            <person name="Kwon S.-W."/>
        </authorList>
    </citation>
    <scope>NUCLEOTIDE SEQUENCE [LARGE SCALE GENOMIC DNA]</scope>
    <source>
        <strain evidence="9">5516 S-25</strain>
    </source>
</reference>
<protein>
    <submittedName>
        <fullName evidence="8">OFA family MFS transporter</fullName>
    </submittedName>
</protein>
<proteinExistence type="predicted"/>
<organism evidence="8 9">
    <name type="scientific">Hymenobacter sublimis</name>
    <dbReference type="NCBI Taxonomy" id="2933777"/>
    <lineage>
        <taxon>Bacteria</taxon>
        <taxon>Pseudomonadati</taxon>
        <taxon>Bacteroidota</taxon>
        <taxon>Cytophagia</taxon>
        <taxon>Cytophagales</taxon>
        <taxon>Hymenobacteraceae</taxon>
        <taxon>Hymenobacter</taxon>
    </lineage>
</organism>